<keyword evidence="1" id="KW-0175">Coiled coil</keyword>
<organism evidence="3 4">
    <name type="scientific">Carpediemonas membranifera</name>
    <dbReference type="NCBI Taxonomy" id="201153"/>
    <lineage>
        <taxon>Eukaryota</taxon>
        <taxon>Metamonada</taxon>
        <taxon>Carpediemonas-like organisms</taxon>
        <taxon>Carpediemonas</taxon>
    </lineage>
</organism>
<sequence length="535" mass="61829">MDGGFETDRADLRKAWDEFLMSDNHSPELIRPKPEIPTQDGKKSVQLQLYEEAKEREARRMELKKKVEADESKPKFRVSNESTRMATRKFKRDAIKSFAKFAVAPIDDLDDKAVCYDELMSILHELGYWRSQPTDNLSMTETKLFTELTNVLDPFSELTISFRKFDEFVDAIIAIKFGGDMPDRIPGRKTLADIAHAIFQYGESSRLTYRPKTAPRVEELPFRPTINPKSATILNSSARRAPKTTMEQRYHELMENQRKREEKLEEKRREKEEAELAKCSFHPDTCRGPTTGANRAKKSAHLRLFQLAAQEDRTVDNEELKTEAKELRQCTFKPHIRKDVHVPRPSHVPRGFEESVERAKRARREKERVQSELSRPQYTDESYRRSLKFRQSSEFKFASKRRASERKSNSALLYIDVNLPNGRSGRIGIHKGDDPAHLAKSFADVYKLDRTTRMRLQELVEEHVARFLPDHVMLGDSEGMHGIDDAQDYEESPQFNDPGHGYAREPMAEPAEVPAGNEQYDFADEPAEYDDGVDL</sequence>
<feature type="coiled-coil region" evidence="1">
    <location>
        <begin position="247"/>
        <end position="280"/>
    </location>
</feature>
<evidence type="ECO:0000313" key="4">
    <source>
        <dbReference type="Proteomes" id="UP000717585"/>
    </source>
</evidence>
<evidence type="ECO:0000313" key="3">
    <source>
        <dbReference type="EMBL" id="KAG9395590.1"/>
    </source>
</evidence>
<comment type="caution">
    <text evidence="3">The sequence shown here is derived from an EMBL/GenBank/DDBJ whole genome shotgun (WGS) entry which is preliminary data.</text>
</comment>
<dbReference type="PANTHER" id="PTHR38150:SF1">
    <property type="entry name" value="PFU DOMAIN-CONTAINING PROTEIN"/>
    <property type="match status" value="1"/>
</dbReference>
<gene>
    <name evidence="3" type="ORF">J8273_2785</name>
</gene>
<feature type="region of interest" description="Disordered" evidence="2">
    <location>
        <begin position="484"/>
        <end position="535"/>
    </location>
</feature>
<dbReference type="EMBL" id="JAHDYR010000009">
    <property type="protein sequence ID" value="KAG9395590.1"/>
    <property type="molecule type" value="Genomic_DNA"/>
</dbReference>
<feature type="region of interest" description="Disordered" evidence="2">
    <location>
        <begin position="25"/>
        <end position="44"/>
    </location>
</feature>
<accession>A0A8J6EAW9</accession>
<name>A0A8J6EAW9_9EUKA</name>
<dbReference type="PANTHER" id="PTHR38150">
    <property type="entry name" value="EF-HAND DOMAIN-CONTAINING PROTEIN"/>
    <property type="match status" value="1"/>
</dbReference>
<dbReference type="Proteomes" id="UP000717585">
    <property type="component" value="Unassembled WGS sequence"/>
</dbReference>
<keyword evidence="4" id="KW-1185">Reference proteome</keyword>
<protein>
    <submittedName>
        <fullName evidence="3">Uncharacterized protein</fullName>
    </submittedName>
</protein>
<dbReference type="OrthoDB" id="313258at2759"/>
<evidence type="ECO:0000256" key="1">
    <source>
        <dbReference type="SAM" id="Coils"/>
    </source>
</evidence>
<dbReference type="AlphaFoldDB" id="A0A8J6EAW9"/>
<reference evidence="3" key="1">
    <citation type="submission" date="2021-05" db="EMBL/GenBank/DDBJ databases">
        <title>A free-living protist that lacks canonical eukaryotic 1 DNA replication and segregation systems.</title>
        <authorList>
            <person name="Salas-Leiva D.E."/>
            <person name="Tromer E.C."/>
            <person name="Curtis B.A."/>
            <person name="Jerlstrom-Hultqvist J."/>
            <person name="Kolisko M."/>
            <person name="Yi Z."/>
            <person name="Salas-Leiva J.S."/>
            <person name="Gallot-Lavallee L."/>
            <person name="Kops G.J.P.L."/>
            <person name="Archibald J.M."/>
            <person name="Simpson A.G.B."/>
            <person name="Roger A.J."/>
        </authorList>
    </citation>
    <scope>NUCLEOTIDE SEQUENCE</scope>
    <source>
        <strain evidence="3">BICM</strain>
    </source>
</reference>
<feature type="compositionally biased region" description="Basic and acidic residues" evidence="2">
    <location>
        <begin position="25"/>
        <end position="34"/>
    </location>
</feature>
<feature type="compositionally biased region" description="Polar residues" evidence="2">
    <location>
        <begin position="371"/>
        <end position="380"/>
    </location>
</feature>
<feature type="compositionally biased region" description="Basic and acidic residues" evidence="2">
    <location>
        <begin position="350"/>
        <end position="370"/>
    </location>
</feature>
<evidence type="ECO:0000256" key="2">
    <source>
        <dbReference type="SAM" id="MobiDB-lite"/>
    </source>
</evidence>
<feature type="region of interest" description="Disordered" evidence="2">
    <location>
        <begin position="341"/>
        <end position="380"/>
    </location>
</feature>
<feature type="compositionally biased region" description="Acidic residues" evidence="2">
    <location>
        <begin position="521"/>
        <end position="535"/>
    </location>
</feature>
<proteinExistence type="predicted"/>